<dbReference type="Gene3D" id="1.25.40.10">
    <property type="entry name" value="Tetratricopeptide repeat domain"/>
    <property type="match status" value="1"/>
</dbReference>
<dbReference type="SMART" id="SM00028">
    <property type="entry name" value="TPR"/>
    <property type="match status" value="5"/>
</dbReference>
<keyword evidence="5" id="KW-1185">Reference proteome</keyword>
<dbReference type="Proteomes" id="UP000196573">
    <property type="component" value="Unassembled WGS sequence"/>
</dbReference>
<feature type="repeat" description="TPR" evidence="3">
    <location>
        <begin position="152"/>
        <end position="185"/>
    </location>
</feature>
<evidence type="ECO:0000256" key="2">
    <source>
        <dbReference type="ARBA" id="ARBA00022803"/>
    </source>
</evidence>
<feature type="repeat" description="TPR" evidence="3">
    <location>
        <begin position="50"/>
        <end position="83"/>
    </location>
</feature>
<dbReference type="AlphaFoldDB" id="A0A1X7ALF2"/>
<keyword evidence="1" id="KW-0677">Repeat</keyword>
<protein>
    <submittedName>
        <fullName evidence="4">TPR repeat-containing protein YrrB</fullName>
    </submittedName>
</protein>
<dbReference type="Pfam" id="PF13174">
    <property type="entry name" value="TPR_6"/>
    <property type="match status" value="1"/>
</dbReference>
<dbReference type="EMBL" id="FWPT01000006">
    <property type="protein sequence ID" value="SMA48426.1"/>
    <property type="molecule type" value="Genomic_DNA"/>
</dbReference>
<organism evidence="4 5">
    <name type="scientific">Parendozoicomonas haliclonae</name>
    <dbReference type="NCBI Taxonomy" id="1960125"/>
    <lineage>
        <taxon>Bacteria</taxon>
        <taxon>Pseudomonadati</taxon>
        <taxon>Pseudomonadota</taxon>
        <taxon>Gammaproteobacteria</taxon>
        <taxon>Oceanospirillales</taxon>
        <taxon>Endozoicomonadaceae</taxon>
        <taxon>Parendozoicomonas</taxon>
    </lineage>
</organism>
<dbReference type="Pfam" id="PF00515">
    <property type="entry name" value="TPR_1"/>
    <property type="match status" value="1"/>
</dbReference>
<proteinExistence type="predicted"/>
<dbReference type="SUPFAM" id="SSF48452">
    <property type="entry name" value="TPR-like"/>
    <property type="match status" value="1"/>
</dbReference>
<dbReference type="PROSITE" id="PS50005">
    <property type="entry name" value="TPR"/>
    <property type="match status" value="3"/>
</dbReference>
<dbReference type="InterPro" id="IPR019734">
    <property type="entry name" value="TPR_rpt"/>
</dbReference>
<gene>
    <name evidence="4" type="primary">yrrB</name>
    <name evidence="4" type="ORF">EHSB41UT_02735</name>
</gene>
<dbReference type="PANTHER" id="PTHR44858:SF1">
    <property type="entry name" value="UDP-N-ACETYLGLUCOSAMINE--PEPTIDE N-ACETYLGLUCOSAMINYLTRANSFERASE SPINDLY-RELATED"/>
    <property type="match status" value="1"/>
</dbReference>
<dbReference type="RefSeq" id="WP_165767262.1">
    <property type="nucleotide sequence ID" value="NZ_CBCSCN010000006.1"/>
</dbReference>
<dbReference type="Pfam" id="PF13181">
    <property type="entry name" value="TPR_8"/>
    <property type="match status" value="1"/>
</dbReference>
<dbReference type="Pfam" id="PF13432">
    <property type="entry name" value="TPR_16"/>
    <property type="match status" value="1"/>
</dbReference>
<feature type="repeat" description="TPR" evidence="3">
    <location>
        <begin position="84"/>
        <end position="117"/>
    </location>
</feature>
<evidence type="ECO:0000313" key="4">
    <source>
        <dbReference type="EMBL" id="SMA48426.1"/>
    </source>
</evidence>
<evidence type="ECO:0000256" key="3">
    <source>
        <dbReference type="PROSITE-ProRule" id="PRU00339"/>
    </source>
</evidence>
<dbReference type="PANTHER" id="PTHR44858">
    <property type="entry name" value="TETRATRICOPEPTIDE REPEAT PROTEIN 6"/>
    <property type="match status" value="1"/>
</dbReference>
<dbReference type="InterPro" id="IPR050498">
    <property type="entry name" value="Ycf3"/>
</dbReference>
<name>A0A1X7ALF2_9GAMM</name>
<dbReference type="InterPro" id="IPR011990">
    <property type="entry name" value="TPR-like_helical_dom_sf"/>
</dbReference>
<accession>A0A1X7ALF2</accession>
<evidence type="ECO:0000313" key="5">
    <source>
        <dbReference type="Proteomes" id="UP000196573"/>
    </source>
</evidence>
<keyword evidence="2 3" id="KW-0802">TPR repeat</keyword>
<reference evidence="4 5" key="1">
    <citation type="submission" date="2017-03" db="EMBL/GenBank/DDBJ databases">
        <authorList>
            <person name="Afonso C.L."/>
            <person name="Miller P.J."/>
            <person name="Scott M.A."/>
            <person name="Spackman E."/>
            <person name="Goraichik I."/>
            <person name="Dimitrov K.M."/>
            <person name="Suarez D.L."/>
            <person name="Swayne D.E."/>
        </authorList>
    </citation>
    <scope>NUCLEOTIDE SEQUENCE [LARGE SCALE GENOMIC DNA]</scope>
    <source>
        <strain evidence="4">SB41UT1</strain>
    </source>
</reference>
<sequence>MSGSATLDAQVQQNTTEQLFHQGTQFLAEGDQAQALMMFDQVCQQQPEFPGAHYNRGICLFQKGDMEQAREAFEQVISLAPEVPAGYLNAGKCALALNNMEQSIAWFSKALELAPAEGNAHLGRGLARFESGDLQQAIEDFAVIPQDHSSFWMAQHYLGVCYLELEKPAEAVEAFNQSDRVSPNRMETMEMLFLALHRNQQFAEAMELYETLVVQDPAIRSRYSEEVRLARKAVRIPLHSLSDS</sequence>
<dbReference type="PROSITE" id="PS50293">
    <property type="entry name" value="TPR_REGION"/>
    <property type="match status" value="1"/>
</dbReference>
<evidence type="ECO:0000256" key="1">
    <source>
        <dbReference type="ARBA" id="ARBA00022737"/>
    </source>
</evidence>